<gene>
    <name evidence="2" type="ORF">Malapachy_4251</name>
</gene>
<dbReference type="Proteomes" id="UP000037751">
    <property type="component" value="Unassembled WGS sequence"/>
</dbReference>
<feature type="region of interest" description="Disordered" evidence="1">
    <location>
        <begin position="117"/>
        <end position="205"/>
    </location>
</feature>
<dbReference type="EMBL" id="LGAV01000004">
    <property type="protein sequence ID" value="KOS14267.1"/>
    <property type="molecule type" value="Genomic_DNA"/>
</dbReference>
<protein>
    <submittedName>
        <fullName evidence="2">Uncharacterized protein</fullName>
    </submittedName>
</protein>
<evidence type="ECO:0000313" key="3">
    <source>
        <dbReference type="Proteomes" id="UP000037751"/>
    </source>
</evidence>
<evidence type="ECO:0000256" key="1">
    <source>
        <dbReference type="SAM" id="MobiDB-lite"/>
    </source>
</evidence>
<accession>A0A0M8MPK5</accession>
<dbReference type="AlphaFoldDB" id="A0A0M8MPK5"/>
<keyword evidence="3" id="KW-1185">Reference proteome</keyword>
<comment type="caution">
    <text evidence="2">The sequence shown here is derived from an EMBL/GenBank/DDBJ whole genome shotgun (WGS) entry which is preliminary data.</text>
</comment>
<dbReference type="GeneID" id="28730578"/>
<organism evidence="2 3">
    <name type="scientific">Malassezia pachydermatis</name>
    <dbReference type="NCBI Taxonomy" id="77020"/>
    <lineage>
        <taxon>Eukaryota</taxon>
        <taxon>Fungi</taxon>
        <taxon>Dikarya</taxon>
        <taxon>Basidiomycota</taxon>
        <taxon>Ustilaginomycotina</taxon>
        <taxon>Malasseziomycetes</taxon>
        <taxon>Malasseziales</taxon>
        <taxon>Malasseziaceae</taxon>
        <taxon>Malassezia</taxon>
    </lineage>
</organism>
<feature type="compositionally biased region" description="Polar residues" evidence="1">
    <location>
        <begin position="117"/>
        <end position="129"/>
    </location>
</feature>
<dbReference type="OrthoDB" id="3352205at2759"/>
<proteinExistence type="predicted"/>
<dbReference type="RefSeq" id="XP_017991899.1">
    <property type="nucleotide sequence ID" value="XM_018138702.1"/>
</dbReference>
<evidence type="ECO:0000313" key="2">
    <source>
        <dbReference type="EMBL" id="KOS14267.1"/>
    </source>
</evidence>
<sequence>MSELFDLLNFGTPIHGHGAPDRPRSASPSPRGHVAWAASQPSSSPKELWDLASSMALPAGALPPPLNEKTNMFDTSMHDTTDGVKSPSQIRATRTRRRARASAVPVSYTYNMCLYAPSSSTSHTNTSKETSPEPPAKRRRQHSGIQRTRSDPTASTSSPSHTPTPPHAPLSPTPTRPCSSSTVPTPAKTNKTKKEEDVAAPSSDDSFARILEDDFPIDVAAVEEMAALQGW</sequence>
<feature type="region of interest" description="Disordered" evidence="1">
    <location>
        <begin position="11"/>
        <end position="47"/>
    </location>
</feature>
<feature type="compositionally biased region" description="Low complexity" evidence="1">
    <location>
        <begin position="151"/>
        <end position="161"/>
    </location>
</feature>
<reference evidence="2 3" key="1">
    <citation type="submission" date="2015-07" db="EMBL/GenBank/DDBJ databases">
        <title>Draft Genome Sequence of Malassezia furfur CBS1878 and Malassezia pachydermatis CBS1879.</title>
        <authorList>
            <person name="Triana S."/>
            <person name="Ohm R."/>
            <person name="Gonzalez A."/>
            <person name="DeCock H."/>
            <person name="Restrepo S."/>
            <person name="Celis A."/>
        </authorList>
    </citation>
    <scope>NUCLEOTIDE SEQUENCE [LARGE SCALE GENOMIC DNA]</scope>
    <source>
        <strain evidence="2 3">CBS 1879</strain>
    </source>
</reference>
<name>A0A0M8MPK5_9BASI</name>
<dbReference type="VEuPathDB" id="FungiDB:Malapachy_4251"/>
<feature type="compositionally biased region" description="Low complexity" evidence="1">
    <location>
        <begin position="176"/>
        <end position="186"/>
    </location>
</feature>
<feature type="region of interest" description="Disordered" evidence="1">
    <location>
        <begin position="60"/>
        <end position="103"/>
    </location>
</feature>
<feature type="compositionally biased region" description="Pro residues" evidence="1">
    <location>
        <begin position="162"/>
        <end position="175"/>
    </location>
</feature>